<keyword evidence="2" id="KW-0812">Transmembrane</keyword>
<dbReference type="AlphaFoldDB" id="A0A3N4JTT8"/>
<evidence type="ECO:0000256" key="1">
    <source>
        <dbReference type="SAM" id="MobiDB-lite"/>
    </source>
</evidence>
<evidence type="ECO:0000256" key="2">
    <source>
        <dbReference type="SAM" id="Phobius"/>
    </source>
</evidence>
<feature type="compositionally biased region" description="Basic and acidic residues" evidence="1">
    <location>
        <begin position="108"/>
        <end position="123"/>
    </location>
</feature>
<accession>A0A3N4JTT8</accession>
<feature type="region of interest" description="Disordered" evidence="1">
    <location>
        <begin position="101"/>
        <end position="147"/>
    </location>
</feature>
<organism evidence="3 4">
    <name type="scientific">Choiromyces venosus 120613-1</name>
    <dbReference type="NCBI Taxonomy" id="1336337"/>
    <lineage>
        <taxon>Eukaryota</taxon>
        <taxon>Fungi</taxon>
        <taxon>Dikarya</taxon>
        <taxon>Ascomycota</taxon>
        <taxon>Pezizomycotina</taxon>
        <taxon>Pezizomycetes</taxon>
        <taxon>Pezizales</taxon>
        <taxon>Tuberaceae</taxon>
        <taxon>Choiromyces</taxon>
    </lineage>
</organism>
<feature type="compositionally biased region" description="Basic residues" evidence="1">
    <location>
        <begin position="125"/>
        <end position="147"/>
    </location>
</feature>
<reference evidence="3 4" key="1">
    <citation type="journal article" date="2018" name="Nat. Ecol. Evol.">
        <title>Pezizomycetes genomes reveal the molecular basis of ectomycorrhizal truffle lifestyle.</title>
        <authorList>
            <person name="Murat C."/>
            <person name="Payen T."/>
            <person name="Noel B."/>
            <person name="Kuo A."/>
            <person name="Morin E."/>
            <person name="Chen J."/>
            <person name="Kohler A."/>
            <person name="Krizsan K."/>
            <person name="Balestrini R."/>
            <person name="Da Silva C."/>
            <person name="Montanini B."/>
            <person name="Hainaut M."/>
            <person name="Levati E."/>
            <person name="Barry K.W."/>
            <person name="Belfiori B."/>
            <person name="Cichocki N."/>
            <person name="Clum A."/>
            <person name="Dockter R.B."/>
            <person name="Fauchery L."/>
            <person name="Guy J."/>
            <person name="Iotti M."/>
            <person name="Le Tacon F."/>
            <person name="Lindquist E.A."/>
            <person name="Lipzen A."/>
            <person name="Malagnac F."/>
            <person name="Mello A."/>
            <person name="Molinier V."/>
            <person name="Miyauchi S."/>
            <person name="Poulain J."/>
            <person name="Riccioni C."/>
            <person name="Rubini A."/>
            <person name="Sitrit Y."/>
            <person name="Splivallo R."/>
            <person name="Traeger S."/>
            <person name="Wang M."/>
            <person name="Zifcakova L."/>
            <person name="Wipf D."/>
            <person name="Zambonelli A."/>
            <person name="Paolocci F."/>
            <person name="Nowrousian M."/>
            <person name="Ottonello S."/>
            <person name="Baldrian P."/>
            <person name="Spatafora J.W."/>
            <person name="Henrissat B."/>
            <person name="Nagy L.G."/>
            <person name="Aury J.M."/>
            <person name="Wincker P."/>
            <person name="Grigoriev I.V."/>
            <person name="Bonfante P."/>
            <person name="Martin F.M."/>
        </authorList>
    </citation>
    <scope>NUCLEOTIDE SEQUENCE [LARGE SCALE GENOMIC DNA]</scope>
    <source>
        <strain evidence="3 4">120613-1</strain>
    </source>
</reference>
<keyword evidence="2" id="KW-1133">Transmembrane helix</keyword>
<keyword evidence="2" id="KW-0472">Membrane</keyword>
<proteinExistence type="predicted"/>
<name>A0A3N4JTT8_9PEZI</name>
<keyword evidence="4" id="KW-1185">Reference proteome</keyword>
<feature type="transmembrane region" description="Helical" evidence="2">
    <location>
        <begin position="65"/>
        <end position="86"/>
    </location>
</feature>
<evidence type="ECO:0000313" key="4">
    <source>
        <dbReference type="Proteomes" id="UP000276215"/>
    </source>
</evidence>
<dbReference type="Proteomes" id="UP000276215">
    <property type="component" value="Unassembled WGS sequence"/>
</dbReference>
<evidence type="ECO:0000313" key="3">
    <source>
        <dbReference type="EMBL" id="RPB01740.1"/>
    </source>
</evidence>
<dbReference type="EMBL" id="ML120371">
    <property type="protein sequence ID" value="RPB01740.1"/>
    <property type="molecule type" value="Genomic_DNA"/>
</dbReference>
<gene>
    <name evidence="3" type="ORF">L873DRAFT_598337</name>
</gene>
<sequence length="147" mass="17460">MPYTRVFTPTVPCRRFPCFSRAGKSWNSGVIGEGRKERTLRVILTHKPRDMTLSTQLVFLPNACLITWTAPTVYAMIQYTILYIFYNNSRISIYPFAPKKKKINKGKRKEDREEKNCFRENRKFTIPKKRKNPIKENKKKRRSKRLG</sequence>
<protein>
    <submittedName>
        <fullName evidence="3">Uncharacterized protein</fullName>
    </submittedName>
</protein>